<evidence type="ECO:0000259" key="7">
    <source>
        <dbReference type="Pfam" id="PF14833"/>
    </source>
</evidence>
<keyword evidence="5" id="KW-0472">Membrane</keyword>
<evidence type="ECO:0000259" key="6">
    <source>
        <dbReference type="Pfam" id="PF03446"/>
    </source>
</evidence>
<dbReference type="OrthoDB" id="3185659at2"/>
<dbReference type="InterPro" id="IPR006115">
    <property type="entry name" value="6PGDH_NADP-bd"/>
</dbReference>
<dbReference type="Gene3D" id="3.40.50.720">
    <property type="entry name" value="NAD(P)-binding Rossmann-like Domain"/>
    <property type="match status" value="1"/>
</dbReference>
<dbReference type="PIRSF" id="PIRSF000103">
    <property type="entry name" value="HIBADH"/>
    <property type="match status" value="1"/>
</dbReference>
<dbReference type="GO" id="GO:0050661">
    <property type="term" value="F:NADP binding"/>
    <property type="evidence" value="ECO:0007669"/>
    <property type="project" value="InterPro"/>
</dbReference>
<dbReference type="Gene3D" id="1.10.1040.10">
    <property type="entry name" value="N-(1-d-carboxylethyl)-l-norvaline Dehydrogenase, domain 2"/>
    <property type="match status" value="1"/>
</dbReference>
<evidence type="ECO:0000256" key="2">
    <source>
        <dbReference type="ARBA" id="ARBA00023002"/>
    </source>
</evidence>
<sequence length="305" mass="30611">MSETTPLDATRIGWIGLGAMGSPMATLAAAAGAFVTAYDVNPRALEELDPRVRGAESAREAVGGCDLAVVMVATGAQLDEVLFGEAGIGEALDPGSLLLIMSTVGPSAVESAARAVEGRGVAVVDAPVSGGTARAGTGELLIMVGGPGADVDRTRPLLDVLAANAPLVGTTVGDGQRFKVVNQLLCGVHIAAAGEALSLADAMGLDTAQVLEVLGGGAAASFMLADRGTRMVAGEFDEVRSALDIFVKDMGLVAQAAREVDQPVPVAAAAEQLYVQGRRDGLGRKDDSIVYSVARGGRAGGTTGG</sequence>
<dbReference type="PANTHER" id="PTHR43060">
    <property type="entry name" value="3-HYDROXYISOBUTYRATE DEHYDROGENASE-LIKE 1, MITOCHONDRIAL-RELATED"/>
    <property type="match status" value="1"/>
</dbReference>
<evidence type="ECO:0000256" key="5">
    <source>
        <dbReference type="SAM" id="Phobius"/>
    </source>
</evidence>
<feature type="active site" evidence="4">
    <location>
        <position position="179"/>
    </location>
</feature>
<dbReference type="AlphaFoldDB" id="A0A2U2RMW8"/>
<dbReference type="SUPFAM" id="SSF48179">
    <property type="entry name" value="6-phosphogluconate dehydrogenase C-terminal domain-like"/>
    <property type="match status" value="1"/>
</dbReference>
<keyword evidence="2" id="KW-0560">Oxidoreductase</keyword>
<reference evidence="8 9" key="1">
    <citation type="submission" date="2018-05" db="EMBL/GenBank/DDBJ databases">
        <title>Brachybacterium sp. M1HQ-2T, whole genome shotgun sequence.</title>
        <authorList>
            <person name="Tuo L."/>
        </authorList>
    </citation>
    <scope>NUCLEOTIDE SEQUENCE [LARGE SCALE GENOMIC DNA]</scope>
    <source>
        <strain evidence="8 9">M1HQ-2</strain>
    </source>
</reference>
<protein>
    <submittedName>
        <fullName evidence="8">NAD(P)-dependent oxidoreductase</fullName>
    </submittedName>
</protein>
<dbReference type="Pfam" id="PF14833">
    <property type="entry name" value="NAD_binding_11"/>
    <property type="match status" value="1"/>
</dbReference>
<organism evidence="8 9">
    <name type="scientific">Brachybacterium endophyticum</name>
    <dbReference type="NCBI Taxonomy" id="2182385"/>
    <lineage>
        <taxon>Bacteria</taxon>
        <taxon>Bacillati</taxon>
        <taxon>Actinomycetota</taxon>
        <taxon>Actinomycetes</taxon>
        <taxon>Micrococcales</taxon>
        <taxon>Dermabacteraceae</taxon>
        <taxon>Brachybacterium</taxon>
    </lineage>
</organism>
<accession>A0A2U2RMW8</accession>
<dbReference type="Proteomes" id="UP000245590">
    <property type="component" value="Unassembled WGS sequence"/>
</dbReference>
<keyword evidence="5" id="KW-1133">Transmembrane helix</keyword>
<dbReference type="Pfam" id="PF03446">
    <property type="entry name" value="NAD_binding_2"/>
    <property type="match status" value="1"/>
</dbReference>
<comment type="similarity">
    <text evidence="1">Belongs to the HIBADH-related family.</text>
</comment>
<evidence type="ECO:0000256" key="4">
    <source>
        <dbReference type="PIRSR" id="PIRSR000103-1"/>
    </source>
</evidence>
<dbReference type="InterPro" id="IPR015815">
    <property type="entry name" value="HIBADH-related"/>
</dbReference>
<evidence type="ECO:0000313" key="8">
    <source>
        <dbReference type="EMBL" id="PWH07124.1"/>
    </source>
</evidence>
<keyword evidence="9" id="KW-1185">Reference proteome</keyword>
<dbReference type="InterPro" id="IPR013328">
    <property type="entry name" value="6PGD_dom2"/>
</dbReference>
<dbReference type="InterPro" id="IPR008927">
    <property type="entry name" value="6-PGluconate_DH-like_C_sf"/>
</dbReference>
<evidence type="ECO:0000256" key="1">
    <source>
        <dbReference type="ARBA" id="ARBA00009080"/>
    </source>
</evidence>
<dbReference type="EMBL" id="QFKX01000001">
    <property type="protein sequence ID" value="PWH07124.1"/>
    <property type="molecule type" value="Genomic_DNA"/>
</dbReference>
<dbReference type="PANTHER" id="PTHR43060:SF15">
    <property type="entry name" value="3-HYDROXYISOBUTYRATE DEHYDROGENASE-LIKE 1, MITOCHONDRIAL-RELATED"/>
    <property type="match status" value="1"/>
</dbReference>
<dbReference type="InterPro" id="IPR029154">
    <property type="entry name" value="HIBADH-like_NADP-bd"/>
</dbReference>
<keyword evidence="3" id="KW-0520">NAD</keyword>
<name>A0A2U2RMW8_9MICO</name>
<dbReference type="GO" id="GO:0016491">
    <property type="term" value="F:oxidoreductase activity"/>
    <property type="evidence" value="ECO:0007669"/>
    <property type="project" value="UniProtKB-KW"/>
</dbReference>
<evidence type="ECO:0000256" key="3">
    <source>
        <dbReference type="ARBA" id="ARBA00023027"/>
    </source>
</evidence>
<keyword evidence="5" id="KW-0812">Transmembrane</keyword>
<feature type="domain" description="3-hydroxyisobutyrate dehydrogenase-like NAD-binding" evidence="7">
    <location>
        <begin position="173"/>
        <end position="292"/>
    </location>
</feature>
<dbReference type="GO" id="GO:0051287">
    <property type="term" value="F:NAD binding"/>
    <property type="evidence" value="ECO:0007669"/>
    <property type="project" value="InterPro"/>
</dbReference>
<comment type="caution">
    <text evidence="8">The sequence shown here is derived from an EMBL/GenBank/DDBJ whole genome shotgun (WGS) entry which is preliminary data.</text>
</comment>
<evidence type="ECO:0000313" key="9">
    <source>
        <dbReference type="Proteomes" id="UP000245590"/>
    </source>
</evidence>
<dbReference type="SUPFAM" id="SSF51735">
    <property type="entry name" value="NAD(P)-binding Rossmann-fold domains"/>
    <property type="match status" value="1"/>
</dbReference>
<proteinExistence type="inferred from homology"/>
<feature type="transmembrane region" description="Helical" evidence="5">
    <location>
        <begin position="12"/>
        <end position="35"/>
    </location>
</feature>
<dbReference type="InterPro" id="IPR036291">
    <property type="entry name" value="NAD(P)-bd_dom_sf"/>
</dbReference>
<gene>
    <name evidence="8" type="ORF">DEO23_00190</name>
</gene>
<dbReference type="RefSeq" id="WP_109274008.1">
    <property type="nucleotide sequence ID" value="NZ_QFKX01000001.1"/>
</dbReference>
<feature type="domain" description="6-phosphogluconate dehydrogenase NADP-binding" evidence="6">
    <location>
        <begin position="11"/>
        <end position="166"/>
    </location>
</feature>